<evidence type="ECO:0000313" key="2">
    <source>
        <dbReference type="EMBL" id="PZF98353.1"/>
    </source>
</evidence>
<evidence type="ECO:0000259" key="1">
    <source>
        <dbReference type="PROSITE" id="PS51186"/>
    </source>
</evidence>
<dbReference type="SUPFAM" id="SSF55729">
    <property type="entry name" value="Acyl-CoA N-acyltransferases (Nat)"/>
    <property type="match status" value="1"/>
</dbReference>
<keyword evidence="2" id="KW-0808">Transferase</keyword>
<dbReference type="GO" id="GO:0016747">
    <property type="term" value="F:acyltransferase activity, transferring groups other than amino-acyl groups"/>
    <property type="evidence" value="ECO:0007669"/>
    <property type="project" value="InterPro"/>
</dbReference>
<accession>A0A2W2E055</accession>
<dbReference type="OrthoDB" id="164800at2"/>
<evidence type="ECO:0000313" key="3">
    <source>
        <dbReference type="Proteomes" id="UP000248749"/>
    </source>
</evidence>
<protein>
    <submittedName>
        <fullName evidence="2">GNAT family N-acetyltransferase</fullName>
    </submittedName>
</protein>
<keyword evidence="3" id="KW-1185">Reference proteome</keyword>
<dbReference type="AlphaFoldDB" id="A0A2W2E055"/>
<sequence>MTDLDAITLRNAYDNQLRPEVPDPVPAGVTVERDGPLVRILGLDQRGFLTYRDLGGLAGAELDALIARQVELFRRRGEAVEWKLAGHDEPADLADRLRAAGFVPAERETVVVGPVAPLAAALPVVPEGVRLREVTARADLERIAAMEEAVWNADRSHLVTGLEKEIAADPQSITVVVAEAGDEVVSAGWVRYAANTGFASLWGGSTLPGWRRKGIYRALVTYRARLAEQRGRSLLQVDASEDSRPILQRLGFVPVTTTTPYVYTP</sequence>
<dbReference type="Gene3D" id="3.40.630.30">
    <property type="match status" value="1"/>
</dbReference>
<dbReference type="InterPro" id="IPR000182">
    <property type="entry name" value="GNAT_dom"/>
</dbReference>
<proteinExistence type="predicted"/>
<dbReference type="CDD" id="cd04301">
    <property type="entry name" value="NAT_SF"/>
    <property type="match status" value="1"/>
</dbReference>
<organism evidence="2 3">
    <name type="scientific">Micromonospora deserti</name>
    <dbReference type="NCBI Taxonomy" id="2070366"/>
    <lineage>
        <taxon>Bacteria</taxon>
        <taxon>Bacillati</taxon>
        <taxon>Actinomycetota</taxon>
        <taxon>Actinomycetes</taxon>
        <taxon>Micromonosporales</taxon>
        <taxon>Micromonosporaceae</taxon>
        <taxon>Micromonospora</taxon>
    </lineage>
</organism>
<reference evidence="2 3" key="1">
    <citation type="submission" date="2018-01" db="EMBL/GenBank/DDBJ databases">
        <title>Draft genome sequence of Salinispora sp. 13K206.</title>
        <authorList>
            <person name="Sahin N."/>
            <person name="Saygin H."/>
            <person name="Ay H."/>
        </authorList>
    </citation>
    <scope>NUCLEOTIDE SEQUENCE [LARGE SCALE GENOMIC DNA]</scope>
    <source>
        <strain evidence="2 3">13K206</strain>
    </source>
</reference>
<comment type="caution">
    <text evidence="2">The sequence shown here is derived from an EMBL/GenBank/DDBJ whole genome shotgun (WGS) entry which is preliminary data.</text>
</comment>
<feature type="domain" description="N-acetyltransferase" evidence="1">
    <location>
        <begin position="129"/>
        <end position="265"/>
    </location>
</feature>
<dbReference type="EMBL" id="POUB01000077">
    <property type="protein sequence ID" value="PZF98353.1"/>
    <property type="molecule type" value="Genomic_DNA"/>
</dbReference>
<dbReference type="InterPro" id="IPR016181">
    <property type="entry name" value="Acyl_CoA_acyltransferase"/>
</dbReference>
<dbReference type="Proteomes" id="UP000248749">
    <property type="component" value="Unassembled WGS sequence"/>
</dbReference>
<name>A0A2W2E055_9ACTN</name>
<gene>
    <name evidence="2" type="ORF">C1I99_13545</name>
</gene>
<dbReference type="RefSeq" id="WP_111134567.1">
    <property type="nucleotide sequence ID" value="NZ_POUB01000077.1"/>
</dbReference>
<dbReference type="Pfam" id="PF00583">
    <property type="entry name" value="Acetyltransf_1"/>
    <property type="match status" value="1"/>
</dbReference>
<dbReference type="PROSITE" id="PS51186">
    <property type="entry name" value="GNAT"/>
    <property type="match status" value="1"/>
</dbReference>